<comment type="subcellular location">
    <subcellularLocation>
        <location evidence="1">Membrane</location>
        <topology evidence="1">Multi-pass membrane protein</topology>
    </subcellularLocation>
</comment>
<sequence length="184" mass="19192">MSEVPEGGSTPGPVYGPEGTGPGWPVDAGATGPQQAPYGQAPTQPQQYGQPAYGQQQPYGQQPFGQPTHGQQPGPAQPFGQQPYGQQQYGQPAYFGADAGAPYGRDPFTGEPLSDKSKLVAGLLQIFLGAFGVGRFYTGHIGLAIAQIAVTWVLCGLGAIWPLIDGIVMLAGNPRDAQGRKLRS</sequence>
<protein>
    <submittedName>
        <fullName evidence="8">TM2 domain-containing protein</fullName>
    </submittedName>
</protein>
<evidence type="ECO:0000259" key="7">
    <source>
        <dbReference type="Pfam" id="PF05154"/>
    </source>
</evidence>
<evidence type="ECO:0000256" key="6">
    <source>
        <dbReference type="SAM" id="Phobius"/>
    </source>
</evidence>
<feature type="compositionally biased region" description="Low complexity" evidence="5">
    <location>
        <begin position="28"/>
        <end position="97"/>
    </location>
</feature>
<organism evidence="8 9">
    <name type="scientific">Rhodococcus maanshanensis</name>
    <dbReference type="NCBI Taxonomy" id="183556"/>
    <lineage>
        <taxon>Bacteria</taxon>
        <taxon>Bacillati</taxon>
        <taxon>Actinomycetota</taxon>
        <taxon>Actinomycetes</taxon>
        <taxon>Mycobacteriales</taxon>
        <taxon>Nocardiaceae</taxon>
        <taxon>Rhodococcus</taxon>
    </lineage>
</organism>
<keyword evidence="4 6" id="KW-0472">Membrane</keyword>
<feature type="transmembrane region" description="Helical" evidence="6">
    <location>
        <begin position="119"/>
        <end position="138"/>
    </location>
</feature>
<feature type="domain" description="TM2" evidence="7">
    <location>
        <begin position="115"/>
        <end position="167"/>
    </location>
</feature>
<gene>
    <name evidence="8" type="ORF">SAMN05444583_11780</name>
</gene>
<dbReference type="AlphaFoldDB" id="A0A1H7U8G2"/>
<evidence type="ECO:0000256" key="5">
    <source>
        <dbReference type="SAM" id="MobiDB-lite"/>
    </source>
</evidence>
<dbReference type="Pfam" id="PF05154">
    <property type="entry name" value="TM2"/>
    <property type="match status" value="1"/>
</dbReference>
<evidence type="ECO:0000313" key="9">
    <source>
        <dbReference type="Proteomes" id="UP000198677"/>
    </source>
</evidence>
<dbReference type="RefSeq" id="WP_072752230.1">
    <property type="nucleotide sequence ID" value="NZ_FOAW01000017.1"/>
</dbReference>
<evidence type="ECO:0000313" key="8">
    <source>
        <dbReference type="EMBL" id="SEL92567.1"/>
    </source>
</evidence>
<evidence type="ECO:0000256" key="4">
    <source>
        <dbReference type="ARBA" id="ARBA00023136"/>
    </source>
</evidence>
<keyword evidence="9" id="KW-1185">Reference proteome</keyword>
<feature type="region of interest" description="Disordered" evidence="5">
    <location>
        <begin position="1"/>
        <end position="109"/>
    </location>
</feature>
<dbReference type="InterPro" id="IPR007829">
    <property type="entry name" value="TM2"/>
</dbReference>
<feature type="transmembrane region" description="Helical" evidence="6">
    <location>
        <begin position="144"/>
        <end position="171"/>
    </location>
</feature>
<dbReference type="OrthoDB" id="2004788at2"/>
<reference evidence="9" key="1">
    <citation type="submission" date="2016-10" db="EMBL/GenBank/DDBJ databases">
        <authorList>
            <person name="Varghese N."/>
            <person name="Submissions S."/>
        </authorList>
    </citation>
    <scope>NUCLEOTIDE SEQUENCE [LARGE SCALE GENOMIC DNA]</scope>
    <source>
        <strain evidence="9">DSM 44675</strain>
    </source>
</reference>
<proteinExistence type="predicted"/>
<evidence type="ECO:0000256" key="1">
    <source>
        <dbReference type="ARBA" id="ARBA00004141"/>
    </source>
</evidence>
<accession>A0A1H7U8G2</accession>
<dbReference type="EMBL" id="FOAW01000017">
    <property type="protein sequence ID" value="SEL92567.1"/>
    <property type="molecule type" value="Genomic_DNA"/>
</dbReference>
<dbReference type="Proteomes" id="UP000198677">
    <property type="component" value="Unassembled WGS sequence"/>
</dbReference>
<evidence type="ECO:0000256" key="2">
    <source>
        <dbReference type="ARBA" id="ARBA00022692"/>
    </source>
</evidence>
<name>A0A1H7U8G2_9NOCA</name>
<dbReference type="GO" id="GO:0016020">
    <property type="term" value="C:membrane"/>
    <property type="evidence" value="ECO:0007669"/>
    <property type="project" value="UniProtKB-SubCell"/>
</dbReference>
<keyword evidence="3 6" id="KW-1133">Transmembrane helix</keyword>
<keyword evidence="2 6" id="KW-0812">Transmembrane</keyword>
<evidence type="ECO:0000256" key="3">
    <source>
        <dbReference type="ARBA" id="ARBA00022989"/>
    </source>
</evidence>